<dbReference type="Proteomes" id="UP001057402">
    <property type="component" value="Chromosome 3"/>
</dbReference>
<keyword evidence="2" id="KW-1185">Reference proteome</keyword>
<evidence type="ECO:0000313" key="1">
    <source>
        <dbReference type="EMBL" id="KAI4382799.1"/>
    </source>
</evidence>
<evidence type="ECO:0000313" key="2">
    <source>
        <dbReference type="Proteomes" id="UP001057402"/>
    </source>
</evidence>
<organism evidence="1 2">
    <name type="scientific">Melastoma candidum</name>
    <dbReference type="NCBI Taxonomy" id="119954"/>
    <lineage>
        <taxon>Eukaryota</taxon>
        <taxon>Viridiplantae</taxon>
        <taxon>Streptophyta</taxon>
        <taxon>Embryophyta</taxon>
        <taxon>Tracheophyta</taxon>
        <taxon>Spermatophyta</taxon>
        <taxon>Magnoliopsida</taxon>
        <taxon>eudicotyledons</taxon>
        <taxon>Gunneridae</taxon>
        <taxon>Pentapetalae</taxon>
        <taxon>rosids</taxon>
        <taxon>malvids</taxon>
        <taxon>Myrtales</taxon>
        <taxon>Melastomataceae</taxon>
        <taxon>Melastomatoideae</taxon>
        <taxon>Melastomateae</taxon>
        <taxon>Melastoma</taxon>
    </lineage>
</organism>
<name>A0ACB9RV75_9MYRT</name>
<reference evidence="2" key="1">
    <citation type="journal article" date="2023" name="Front. Plant Sci.">
        <title>Chromosomal-level genome assembly of Melastoma candidum provides insights into trichome evolution.</title>
        <authorList>
            <person name="Zhong Y."/>
            <person name="Wu W."/>
            <person name="Sun C."/>
            <person name="Zou P."/>
            <person name="Liu Y."/>
            <person name="Dai S."/>
            <person name="Zhou R."/>
        </authorList>
    </citation>
    <scope>NUCLEOTIDE SEQUENCE [LARGE SCALE GENOMIC DNA]</scope>
</reference>
<dbReference type="EMBL" id="CM042882">
    <property type="protein sequence ID" value="KAI4382799.1"/>
    <property type="molecule type" value="Genomic_DNA"/>
</dbReference>
<gene>
    <name evidence="1" type="ORF">MLD38_008713</name>
</gene>
<accession>A0ACB9RV75</accession>
<sequence length="201" mass="22589">MVMAFSDLASASGLKKLDDYLSTRSYITGDQWYHRVEALLRISAISGESTAVTVKGLLMSRLLPIRRLLLSLLIDYHNETTAKASSKKKDSGKSSILLDVKPWDDETDMKKLEEAVRSIRMEGLLWGESKLVAAGYGIKKLQIMLTIVDDLVSVSALIEDHLTAEPINEYVQSCEILSFNKISSHPRRKRRNRKKKSASHP</sequence>
<proteinExistence type="predicted"/>
<protein>
    <submittedName>
        <fullName evidence="1">Uncharacterized protein</fullName>
    </submittedName>
</protein>
<comment type="caution">
    <text evidence="1">The sequence shown here is derived from an EMBL/GenBank/DDBJ whole genome shotgun (WGS) entry which is preliminary data.</text>
</comment>